<organism evidence="6 7">
    <name type="scientific">Stackebrandtia nassauensis (strain DSM 44728 / CIP 108903 / NRRL B-16338 / NBRC 102104 / LLR-40K-21)</name>
    <dbReference type="NCBI Taxonomy" id="446470"/>
    <lineage>
        <taxon>Bacteria</taxon>
        <taxon>Bacillati</taxon>
        <taxon>Actinomycetota</taxon>
        <taxon>Actinomycetes</taxon>
        <taxon>Glycomycetales</taxon>
        <taxon>Glycomycetaceae</taxon>
        <taxon>Stackebrandtia</taxon>
    </lineage>
</organism>
<keyword evidence="3" id="KW-0804">Transcription</keyword>
<dbReference type="InterPro" id="IPR009057">
    <property type="entry name" value="Homeodomain-like_sf"/>
</dbReference>
<evidence type="ECO:0000256" key="1">
    <source>
        <dbReference type="ARBA" id="ARBA00023015"/>
    </source>
</evidence>
<dbReference type="Proteomes" id="UP000000844">
    <property type="component" value="Chromosome"/>
</dbReference>
<evidence type="ECO:0000313" key="6">
    <source>
        <dbReference type="EMBL" id="ADD40280.1"/>
    </source>
</evidence>
<proteinExistence type="predicted"/>
<dbReference type="PROSITE" id="PS01081">
    <property type="entry name" value="HTH_TETR_1"/>
    <property type="match status" value="1"/>
</dbReference>
<evidence type="ECO:0000313" key="7">
    <source>
        <dbReference type="Proteomes" id="UP000000844"/>
    </source>
</evidence>
<dbReference type="InterPro" id="IPR001647">
    <property type="entry name" value="HTH_TetR"/>
</dbReference>
<dbReference type="SUPFAM" id="SSF46689">
    <property type="entry name" value="Homeodomain-like"/>
    <property type="match status" value="1"/>
</dbReference>
<dbReference type="PRINTS" id="PR00455">
    <property type="entry name" value="HTHTETR"/>
</dbReference>
<dbReference type="STRING" id="446470.Snas_0566"/>
<dbReference type="Pfam" id="PF00440">
    <property type="entry name" value="TetR_N"/>
    <property type="match status" value="1"/>
</dbReference>
<dbReference type="PANTHER" id="PTHR30055:SF234">
    <property type="entry name" value="HTH-TYPE TRANSCRIPTIONAL REGULATOR BETI"/>
    <property type="match status" value="1"/>
</dbReference>
<dbReference type="HOGENOM" id="CLU_069356_46_2_11"/>
<dbReference type="eggNOG" id="COG1309">
    <property type="taxonomic scope" value="Bacteria"/>
</dbReference>
<gene>
    <name evidence="6" type="ordered locus">Snas_0566</name>
</gene>
<dbReference type="AlphaFoldDB" id="D3Q5Y1"/>
<dbReference type="InterPro" id="IPR041674">
    <property type="entry name" value="TetR_C_22"/>
</dbReference>
<feature type="DNA-binding region" description="H-T-H motif" evidence="4">
    <location>
        <begin position="29"/>
        <end position="48"/>
    </location>
</feature>
<dbReference type="GO" id="GO:0000976">
    <property type="term" value="F:transcription cis-regulatory region binding"/>
    <property type="evidence" value="ECO:0007669"/>
    <property type="project" value="TreeGrafter"/>
</dbReference>
<feature type="domain" description="HTH tetR-type" evidence="5">
    <location>
        <begin position="6"/>
        <end position="66"/>
    </location>
</feature>
<sequence length="193" mass="22229">MQRRSAERVNRMLDACAVLLDEIGYQKLTTTLIAQRAEVAIGSVYQFFGDKRAVVRALDVRYLDEYMSRLENYITAEKPQHWSQFVDAAIDEYIDMHRTVPGFRTLHFGDTVDIHLMDEERSNDDVLTERLLELIFGHFSFPDQQVVRLTLTVAVATGDALIKLAFRHDPEGDDTILNEAKVLLRDYLSRHIA</sequence>
<protein>
    <submittedName>
        <fullName evidence="6">Transcriptional regulator, TetR family</fullName>
    </submittedName>
</protein>
<dbReference type="Pfam" id="PF17928">
    <property type="entry name" value="TetR_C_22"/>
    <property type="match status" value="1"/>
</dbReference>
<dbReference type="PROSITE" id="PS50977">
    <property type="entry name" value="HTH_TETR_2"/>
    <property type="match status" value="1"/>
</dbReference>
<reference evidence="6 7" key="1">
    <citation type="journal article" date="2009" name="Stand. Genomic Sci.">
        <title>Complete genome sequence of Stackebrandtia nassauensis type strain (LLR-40K-21).</title>
        <authorList>
            <person name="Munk C."/>
            <person name="Lapidus A."/>
            <person name="Copeland A."/>
            <person name="Jando M."/>
            <person name="Mayilraj S."/>
            <person name="Glavina Del Rio T."/>
            <person name="Nolan M."/>
            <person name="Chen F."/>
            <person name="Lucas S."/>
            <person name="Tice H."/>
            <person name="Cheng J.F."/>
            <person name="Han C."/>
            <person name="Detter J.C."/>
            <person name="Bruce D."/>
            <person name="Goodwin L."/>
            <person name="Chain P."/>
            <person name="Pitluck S."/>
            <person name="Goker M."/>
            <person name="Ovchinikova G."/>
            <person name="Pati A."/>
            <person name="Ivanova N."/>
            <person name="Mavromatis K."/>
            <person name="Chen A."/>
            <person name="Palaniappan K."/>
            <person name="Land M."/>
            <person name="Hauser L."/>
            <person name="Chang Y.J."/>
            <person name="Jeffries C.D."/>
            <person name="Bristow J."/>
            <person name="Eisen J.A."/>
            <person name="Markowitz V."/>
            <person name="Hugenholtz P."/>
            <person name="Kyrpides N.C."/>
            <person name="Klenk H.P."/>
        </authorList>
    </citation>
    <scope>NUCLEOTIDE SEQUENCE [LARGE SCALE GENOMIC DNA]</scope>
    <source>
        <strain evidence="7">DSM 44728 / CIP 108903 / NRRL B-16338 / NBRC 102104 / LLR-40K-21</strain>
    </source>
</reference>
<accession>D3Q5Y1</accession>
<keyword evidence="1" id="KW-0805">Transcription regulation</keyword>
<evidence type="ECO:0000256" key="4">
    <source>
        <dbReference type="PROSITE-ProRule" id="PRU00335"/>
    </source>
</evidence>
<keyword evidence="2 4" id="KW-0238">DNA-binding</keyword>
<dbReference type="EMBL" id="CP001778">
    <property type="protein sequence ID" value="ADD40280.1"/>
    <property type="molecule type" value="Genomic_DNA"/>
</dbReference>
<keyword evidence="7" id="KW-1185">Reference proteome</keyword>
<evidence type="ECO:0000256" key="3">
    <source>
        <dbReference type="ARBA" id="ARBA00023163"/>
    </source>
</evidence>
<dbReference type="Gene3D" id="1.10.357.10">
    <property type="entry name" value="Tetracycline Repressor, domain 2"/>
    <property type="match status" value="1"/>
</dbReference>
<dbReference type="GO" id="GO:0003700">
    <property type="term" value="F:DNA-binding transcription factor activity"/>
    <property type="evidence" value="ECO:0007669"/>
    <property type="project" value="TreeGrafter"/>
</dbReference>
<evidence type="ECO:0000256" key="2">
    <source>
        <dbReference type="ARBA" id="ARBA00023125"/>
    </source>
</evidence>
<dbReference type="KEGG" id="sna:Snas_0566"/>
<dbReference type="InterPro" id="IPR050109">
    <property type="entry name" value="HTH-type_TetR-like_transc_reg"/>
</dbReference>
<dbReference type="InterPro" id="IPR023772">
    <property type="entry name" value="DNA-bd_HTH_TetR-type_CS"/>
</dbReference>
<evidence type="ECO:0000259" key="5">
    <source>
        <dbReference type="PROSITE" id="PS50977"/>
    </source>
</evidence>
<name>D3Q5Y1_STANL</name>
<dbReference type="PANTHER" id="PTHR30055">
    <property type="entry name" value="HTH-TYPE TRANSCRIPTIONAL REGULATOR RUTR"/>
    <property type="match status" value="1"/>
</dbReference>